<evidence type="ECO:0000256" key="2">
    <source>
        <dbReference type="ARBA" id="ARBA00023043"/>
    </source>
</evidence>
<protein>
    <submittedName>
        <fullName evidence="4">Uncharacterized protein</fullName>
    </submittedName>
</protein>
<dbReference type="InterPro" id="IPR036770">
    <property type="entry name" value="Ankyrin_rpt-contain_sf"/>
</dbReference>
<dbReference type="SMART" id="SM00248">
    <property type="entry name" value="ANK"/>
    <property type="match status" value="3"/>
</dbReference>
<name>A0A553HKW1_9PEZI</name>
<evidence type="ECO:0000256" key="1">
    <source>
        <dbReference type="ARBA" id="ARBA00022737"/>
    </source>
</evidence>
<feature type="repeat" description="ANK" evidence="3">
    <location>
        <begin position="120"/>
        <end position="152"/>
    </location>
</feature>
<dbReference type="Gene3D" id="1.25.40.20">
    <property type="entry name" value="Ankyrin repeat-containing domain"/>
    <property type="match status" value="1"/>
</dbReference>
<comment type="caution">
    <text evidence="4">The sequence shown here is derived from an EMBL/GenBank/DDBJ whole genome shotgun (WGS) entry which is preliminary data.</text>
</comment>
<keyword evidence="1" id="KW-0677">Repeat</keyword>
<evidence type="ECO:0000313" key="5">
    <source>
        <dbReference type="Proteomes" id="UP000319160"/>
    </source>
</evidence>
<evidence type="ECO:0000313" key="4">
    <source>
        <dbReference type="EMBL" id="TRX88591.1"/>
    </source>
</evidence>
<proteinExistence type="predicted"/>
<dbReference type="PROSITE" id="PS50088">
    <property type="entry name" value="ANK_REPEAT"/>
    <property type="match status" value="2"/>
</dbReference>
<dbReference type="PANTHER" id="PTHR24198:SF165">
    <property type="entry name" value="ANKYRIN REPEAT-CONTAINING PROTEIN-RELATED"/>
    <property type="match status" value="1"/>
</dbReference>
<keyword evidence="2 3" id="KW-0040">ANK repeat</keyword>
<dbReference type="SUPFAM" id="SSF48403">
    <property type="entry name" value="Ankyrin repeat"/>
    <property type="match status" value="1"/>
</dbReference>
<feature type="repeat" description="ANK" evidence="3">
    <location>
        <begin position="155"/>
        <end position="187"/>
    </location>
</feature>
<dbReference type="STRING" id="2512241.A0A553HKW1"/>
<dbReference type="PANTHER" id="PTHR24198">
    <property type="entry name" value="ANKYRIN REPEAT AND PROTEIN KINASE DOMAIN-CONTAINING PROTEIN"/>
    <property type="match status" value="1"/>
</dbReference>
<dbReference type="OrthoDB" id="539213at2759"/>
<dbReference type="Proteomes" id="UP000319160">
    <property type="component" value="Unassembled WGS sequence"/>
</dbReference>
<keyword evidence="5" id="KW-1185">Reference proteome</keyword>
<dbReference type="AlphaFoldDB" id="A0A553HKW1"/>
<dbReference type="Pfam" id="PF12796">
    <property type="entry name" value="Ank_2"/>
    <property type="match status" value="1"/>
</dbReference>
<sequence>MKKLIRKGANEEAFAASVNSIINAAITSGITEAVTMLIEIQKNRESAAKENNWDVELLDSCLYTATDVENQETVMKLLSFGVDPNALGKEFGDALTASTNDGIIPIATALISRGADVNSHYGSALQAAAAQGHFEMVQLLIAHDAYINSFTDHHEACTALQAACNNGHIEIAERLLDKGANPNLGGGRYIGEDVENNMKCYRVFTRSENSQVAWIP</sequence>
<organism evidence="4 5">
    <name type="scientific">Xylaria flabelliformis</name>
    <dbReference type="NCBI Taxonomy" id="2512241"/>
    <lineage>
        <taxon>Eukaryota</taxon>
        <taxon>Fungi</taxon>
        <taxon>Dikarya</taxon>
        <taxon>Ascomycota</taxon>
        <taxon>Pezizomycotina</taxon>
        <taxon>Sordariomycetes</taxon>
        <taxon>Xylariomycetidae</taxon>
        <taxon>Xylariales</taxon>
        <taxon>Xylariaceae</taxon>
        <taxon>Xylaria</taxon>
    </lineage>
</organism>
<dbReference type="EMBL" id="VFLP01000084">
    <property type="protein sequence ID" value="TRX88591.1"/>
    <property type="molecule type" value="Genomic_DNA"/>
</dbReference>
<accession>A0A553HKW1</accession>
<dbReference type="PROSITE" id="PS50297">
    <property type="entry name" value="ANK_REP_REGION"/>
    <property type="match status" value="1"/>
</dbReference>
<dbReference type="InterPro" id="IPR002110">
    <property type="entry name" value="Ankyrin_rpt"/>
</dbReference>
<evidence type="ECO:0000256" key="3">
    <source>
        <dbReference type="PROSITE-ProRule" id="PRU00023"/>
    </source>
</evidence>
<reference evidence="5" key="1">
    <citation type="submission" date="2019-06" db="EMBL/GenBank/DDBJ databases">
        <title>Draft genome sequence of the griseofulvin-producing fungus Xylaria cubensis strain G536.</title>
        <authorList>
            <person name="Mead M.E."/>
            <person name="Raja H.A."/>
            <person name="Steenwyk J.L."/>
            <person name="Knowles S.L."/>
            <person name="Oberlies N.H."/>
            <person name="Rokas A."/>
        </authorList>
    </citation>
    <scope>NUCLEOTIDE SEQUENCE [LARGE SCALE GENOMIC DNA]</scope>
    <source>
        <strain evidence="5">G536</strain>
    </source>
</reference>
<gene>
    <name evidence="4" type="ORF">FHL15_010542</name>
</gene>